<name>A0ACD5I5D2_9EURY</name>
<keyword evidence="1" id="KW-0614">Plasmid</keyword>
<protein>
    <submittedName>
        <fullName evidence="1">DUF5518 domain-containing protein</fullName>
    </submittedName>
</protein>
<reference evidence="1" key="1">
    <citation type="submission" date="2023-10" db="EMBL/GenBank/DDBJ databases">
        <title>A new archaeal virus that suppresses the transcription of host immunity genes.</title>
        <authorList>
            <person name="Turgeman-Grott I."/>
            <person name="Golan N."/>
            <person name="Neri U."/>
            <person name="Naki D."/>
            <person name="Altman N."/>
            <person name="Eizenshtein K."/>
            <person name="Choudhary D."/>
            <person name="Levi R."/>
            <person name="Himani H."/>
            <person name="Reshef L."/>
            <person name="Papke T.R."/>
            <person name="Gophna U."/>
        </authorList>
    </citation>
    <scope>NUCLEOTIDE SEQUENCE</scope>
    <source>
        <strain evidence="1">Atlit-48N</strain>
    </source>
</reference>
<gene>
    <name evidence="1" type="ORF">DEQ67_014975</name>
</gene>
<sequence>MPLHTRIYRELTEPELRLATAIGLVSALLTVPLSWRTATDESLVAGGTVSGGAFVVAGFLVGYLYYRRPTSRRRASTRTGLVASIGLVIVYLATMFSTLSASSLRATIFTVVGTPIATVLGVVIVVFFVRVAAFIGDRLAAVRSWRAEVKDTTSEDWRGTSNSKWPKYVVLYVLVMPVAAGFYFSTSPQSIVSILFAIVLLVITYIAAILLLVAVYKDAEQLHESHSPWIPNVAAYVGAPFAAFFIGYYAAEFNAWDAPVEALSFLGVCWLVAAFYLIDRKRSVGIF</sequence>
<evidence type="ECO:0000313" key="2">
    <source>
        <dbReference type="Proteomes" id="UP000257089"/>
    </source>
</evidence>
<accession>A0ACD5I5D2</accession>
<dbReference type="EMBL" id="CP137690">
    <property type="protein sequence ID" value="XRJ21369.1"/>
    <property type="molecule type" value="Genomic_DNA"/>
</dbReference>
<geneLocation type="plasmid" evidence="1 2">
    <name>p48N_1</name>
</geneLocation>
<evidence type="ECO:0000313" key="1">
    <source>
        <dbReference type="EMBL" id="XRJ21369.1"/>
    </source>
</evidence>
<organism evidence="1 2">
    <name type="scientific">Haloferax sp. Atlit-48N</name>
    <dbReference type="NCBI Taxonomy" id="2077198"/>
    <lineage>
        <taxon>Archaea</taxon>
        <taxon>Methanobacteriati</taxon>
        <taxon>Methanobacteriota</taxon>
        <taxon>Stenosarchaea group</taxon>
        <taxon>Halobacteria</taxon>
        <taxon>Halobacteriales</taxon>
        <taxon>Haloferacaceae</taxon>
        <taxon>Haloferax</taxon>
    </lineage>
</organism>
<proteinExistence type="predicted"/>
<dbReference type="Proteomes" id="UP000257089">
    <property type="component" value="Plasmid p48N_1"/>
</dbReference>